<reference evidence="5" key="1">
    <citation type="submission" date="2016-11" db="UniProtKB">
        <authorList>
            <consortium name="WormBaseParasite"/>
        </authorList>
    </citation>
    <scope>IDENTIFICATION</scope>
</reference>
<evidence type="ECO:0000259" key="3">
    <source>
        <dbReference type="PROSITE" id="PS50011"/>
    </source>
</evidence>
<dbReference type="InterPro" id="IPR024104">
    <property type="entry name" value="Tribbles/Ser_Thr_kinase_40"/>
</dbReference>
<dbReference type="Proteomes" id="UP000095281">
    <property type="component" value="Unplaced"/>
</dbReference>
<dbReference type="GO" id="GO:0005634">
    <property type="term" value="C:nucleus"/>
    <property type="evidence" value="ECO:0007669"/>
    <property type="project" value="TreeGrafter"/>
</dbReference>
<feature type="coiled-coil region" evidence="1">
    <location>
        <begin position="146"/>
        <end position="174"/>
    </location>
</feature>
<name>A0A1I8BW57_MELHA</name>
<dbReference type="GO" id="GO:0005524">
    <property type="term" value="F:ATP binding"/>
    <property type="evidence" value="ECO:0007669"/>
    <property type="project" value="InterPro"/>
</dbReference>
<dbReference type="Pfam" id="PF00069">
    <property type="entry name" value="Pkinase"/>
    <property type="match status" value="1"/>
</dbReference>
<dbReference type="PANTHER" id="PTHR22961">
    <property type="entry name" value="SER/THR PROTEIN KINASE-TRB"/>
    <property type="match status" value="1"/>
</dbReference>
<evidence type="ECO:0000256" key="1">
    <source>
        <dbReference type="SAM" id="Coils"/>
    </source>
</evidence>
<dbReference type="PANTHER" id="PTHR22961:SF13">
    <property type="entry name" value="TRIBBLES"/>
    <property type="match status" value="1"/>
</dbReference>
<feature type="domain" description="Protein kinase" evidence="3">
    <location>
        <begin position="198"/>
        <end position="482"/>
    </location>
</feature>
<evidence type="ECO:0000256" key="2">
    <source>
        <dbReference type="SAM" id="MobiDB-lite"/>
    </source>
</evidence>
<feature type="compositionally biased region" description="Polar residues" evidence="2">
    <location>
        <begin position="1"/>
        <end position="26"/>
    </location>
</feature>
<dbReference type="SUPFAM" id="SSF56112">
    <property type="entry name" value="Protein kinase-like (PK-like)"/>
    <property type="match status" value="1"/>
</dbReference>
<organism evidence="4 5">
    <name type="scientific">Meloidogyne hapla</name>
    <name type="common">Root-knot nematode worm</name>
    <dbReference type="NCBI Taxonomy" id="6305"/>
    <lineage>
        <taxon>Eukaryota</taxon>
        <taxon>Metazoa</taxon>
        <taxon>Ecdysozoa</taxon>
        <taxon>Nematoda</taxon>
        <taxon>Chromadorea</taxon>
        <taxon>Rhabditida</taxon>
        <taxon>Tylenchina</taxon>
        <taxon>Tylenchomorpha</taxon>
        <taxon>Tylenchoidea</taxon>
        <taxon>Meloidogynidae</taxon>
        <taxon>Meloidogyninae</taxon>
        <taxon>Meloidogyne</taxon>
    </lineage>
</organism>
<feature type="region of interest" description="Disordered" evidence="2">
    <location>
        <begin position="592"/>
        <end position="613"/>
    </location>
</feature>
<dbReference type="GO" id="GO:0004672">
    <property type="term" value="F:protein kinase activity"/>
    <property type="evidence" value="ECO:0007669"/>
    <property type="project" value="InterPro"/>
</dbReference>
<keyword evidence="1" id="KW-0175">Coiled coil</keyword>
<feature type="region of interest" description="Disordered" evidence="2">
    <location>
        <begin position="1"/>
        <end position="34"/>
    </location>
</feature>
<evidence type="ECO:0000313" key="5">
    <source>
        <dbReference type="WBParaSite" id="MhA1_Contig697.frz3.gene8"/>
    </source>
</evidence>
<feature type="region of interest" description="Disordered" evidence="2">
    <location>
        <begin position="74"/>
        <end position="125"/>
    </location>
</feature>
<feature type="compositionally biased region" description="Low complexity" evidence="2">
    <location>
        <begin position="93"/>
        <end position="110"/>
    </location>
</feature>
<protein>
    <submittedName>
        <fullName evidence="5">Protein kinase domain-containing protein</fullName>
    </submittedName>
</protein>
<accession>A0A1I8BW57</accession>
<dbReference type="InterPro" id="IPR000719">
    <property type="entry name" value="Prot_kinase_dom"/>
</dbReference>
<dbReference type="SMART" id="SM00220">
    <property type="entry name" value="S_TKc"/>
    <property type="match status" value="1"/>
</dbReference>
<dbReference type="Gene3D" id="1.10.510.10">
    <property type="entry name" value="Transferase(Phosphotransferase) domain 1"/>
    <property type="match status" value="1"/>
</dbReference>
<dbReference type="PROSITE" id="PS50011">
    <property type="entry name" value="PROTEIN_KINASE_DOM"/>
    <property type="match status" value="1"/>
</dbReference>
<proteinExistence type="predicted"/>
<dbReference type="InterPro" id="IPR011009">
    <property type="entry name" value="Kinase-like_dom_sf"/>
</dbReference>
<keyword evidence="4" id="KW-1185">Reference proteome</keyword>
<dbReference type="WBParaSite" id="MhA1_Contig697.frz3.gene8">
    <property type="protein sequence ID" value="MhA1_Contig697.frz3.gene8"/>
    <property type="gene ID" value="MhA1_Contig697.frz3.gene8"/>
</dbReference>
<dbReference type="GO" id="GO:0031434">
    <property type="term" value="F:mitogen-activated protein kinase kinase binding"/>
    <property type="evidence" value="ECO:0007669"/>
    <property type="project" value="TreeGrafter"/>
</dbReference>
<dbReference type="AlphaFoldDB" id="A0A1I8BW57"/>
<evidence type="ECO:0000313" key="4">
    <source>
        <dbReference type="Proteomes" id="UP000095281"/>
    </source>
</evidence>
<dbReference type="GO" id="GO:0032436">
    <property type="term" value="P:positive regulation of proteasomal ubiquitin-dependent protein catabolic process"/>
    <property type="evidence" value="ECO:0007669"/>
    <property type="project" value="TreeGrafter"/>
</dbReference>
<feature type="compositionally biased region" description="Acidic residues" evidence="2">
    <location>
        <begin position="114"/>
        <end position="123"/>
    </location>
</feature>
<sequence>MISLESTISSTRESAQHSSVDNNNFIQNSGSSSNNTQNLANEAVSFNESLSIRKRRACFSIKLKRLDFASFCTKTTTPESGDERAENNEEIESLVSSSSSAYNSGNETSSAAENTDDSSGEEEQQIHLKRLRFDSTNSQNIFETINDQQNEEEQQSVEEEKNLQKDNLIEEEKERSLNSSPITQLFNSDLILEDSTTGKCYELIGSGRNCKAIDLLTQEIWHCQMLKQNEFNNLMEIVSRMKSVSHCYTVEGFAERSNLLLPLDQLKTLRSSEHPDIIYILLPNHHDSLSKLIEEECGEEAVSSFPYWCRPVCLSERLVQQILKQITILLEFCHRIGLFFRDFRFCKFVFIDQAKTKLRLSNVLDLYISPSVDCDLINSREFIPAYVSPEVLDKKNQVYGGRAADIWAFGVMMFTLLNGRFPFYEQNHSPIELFRRIRSHCFSFCMRSSISEPARWLIHSLLKPCPDERPSAAQILQAHWFRNTSTMGLSSLWATCSSHACKHIEKLQQANNCKVLPLRDCPFIYSTRIVPNGTEWHKCRRKLTVNNNKTNLLNPLRSSFQEQNGSNLVRSGVHALRQQTEAVTNGPAVMTLSRRPTPPSFVSTPLEDQVVPE</sequence>